<evidence type="ECO:0000313" key="2">
    <source>
        <dbReference type="EMBL" id="MFD1874264.1"/>
    </source>
</evidence>
<accession>A0ABW4QXK4</accession>
<feature type="region of interest" description="Disordered" evidence="1">
    <location>
        <begin position="1"/>
        <end position="28"/>
    </location>
</feature>
<keyword evidence="3" id="KW-1185">Reference proteome</keyword>
<proteinExistence type="predicted"/>
<dbReference type="Proteomes" id="UP001597197">
    <property type="component" value="Unassembled WGS sequence"/>
</dbReference>
<name>A0ABW4QXK4_9BACT</name>
<protein>
    <submittedName>
        <fullName evidence="2">Uncharacterized protein</fullName>
    </submittedName>
</protein>
<gene>
    <name evidence="2" type="ORF">ACFSDX_17600</name>
</gene>
<comment type="caution">
    <text evidence="2">The sequence shown here is derived from an EMBL/GenBank/DDBJ whole genome shotgun (WGS) entry which is preliminary data.</text>
</comment>
<evidence type="ECO:0000256" key="1">
    <source>
        <dbReference type="SAM" id="MobiDB-lite"/>
    </source>
</evidence>
<evidence type="ECO:0000313" key="3">
    <source>
        <dbReference type="Proteomes" id="UP001597197"/>
    </source>
</evidence>
<sequence length="73" mass="7738">MAANIPDSTSQPQPAPPHRDAGYGVVEPTDGRGARFVAWACSEACAKALAAVARKHGHRPTDASRFIKQSESH</sequence>
<dbReference type="RefSeq" id="WP_382315909.1">
    <property type="nucleotide sequence ID" value="NZ_JBHUFD010000006.1"/>
</dbReference>
<dbReference type="EMBL" id="JBHUFD010000006">
    <property type="protein sequence ID" value="MFD1874264.1"/>
    <property type="molecule type" value="Genomic_DNA"/>
</dbReference>
<reference evidence="3" key="1">
    <citation type="journal article" date="2019" name="Int. J. Syst. Evol. Microbiol.">
        <title>The Global Catalogue of Microorganisms (GCM) 10K type strain sequencing project: providing services to taxonomists for standard genome sequencing and annotation.</title>
        <authorList>
            <consortium name="The Broad Institute Genomics Platform"/>
            <consortium name="The Broad Institute Genome Sequencing Center for Infectious Disease"/>
            <person name="Wu L."/>
            <person name="Ma J."/>
        </authorList>
    </citation>
    <scope>NUCLEOTIDE SEQUENCE [LARGE SCALE GENOMIC DNA]</scope>
    <source>
        <strain evidence="3">CGMCC 1.15795</strain>
    </source>
</reference>
<organism evidence="2 3">
    <name type="scientific">Hymenobacter bucti</name>
    <dbReference type="NCBI Taxonomy" id="1844114"/>
    <lineage>
        <taxon>Bacteria</taxon>
        <taxon>Pseudomonadati</taxon>
        <taxon>Bacteroidota</taxon>
        <taxon>Cytophagia</taxon>
        <taxon>Cytophagales</taxon>
        <taxon>Hymenobacteraceae</taxon>
        <taxon>Hymenobacter</taxon>
    </lineage>
</organism>
<feature type="compositionally biased region" description="Polar residues" evidence="1">
    <location>
        <begin position="1"/>
        <end position="12"/>
    </location>
</feature>